<gene>
    <name evidence="9" type="ORF">Ccrd_004594</name>
</gene>
<comment type="caution">
    <text evidence="9">The sequence shown here is derived from an EMBL/GenBank/DDBJ whole genome shotgun (WGS) entry which is preliminary data.</text>
</comment>
<keyword evidence="4" id="KW-0029">Amino-acid transport</keyword>
<dbReference type="GO" id="GO:0006865">
    <property type="term" value="P:amino acid transport"/>
    <property type="evidence" value="ECO:0007669"/>
    <property type="project" value="UniProtKB-KW"/>
</dbReference>
<accession>A0A103XM82</accession>
<keyword evidence="5 7" id="KW-1133">Transmembrane helix</keyword>
<evidence type="ECO:0000313" key="9">
    <source>
        <dbReference type="EMBL" id="KVH93348.1"/>
    </source>
</evidence>
<dbReference type="GO" id="GO:0016020">
    <property type="term" value="C:membrane"/>
    <property type="evidence" value="ECO:0007669"/>
    <property type="project" value="UniProtKB-SubCell"/>
</dbReference>
<evidence type="ECO:0000313" key="10">
    <source>
        <dbReference type="Proteomes" id="UP000243975"/>
    </source>
</evidence>
<proteinExistence type="predicted"/>
<dbReference type="EMBL" id="LEKV01004777">
    <property type="protein sequence ID" value="KVH93348.1"/>
    <property type="molecule type" value="Genomic_DNA"/>
</dbReference>
<dbReference type="Proteomes" id="UP000243975">
    <property type="component" value="Unassembled WGS sequence"/>
</dbReference>
<keyword evidence="10" id="KW-1185">Reference proteome</keyword>
<evidence type="ECO:0000256" key="6">
    <source>
        <dbReference type="ARBA" id="ARBA00023136"/>
    </source>
</evidence>
<organism evidence="9 10">
    <name type="scientific">Cynara cardunculus var. scolymus</name>
    <name type="common">Globe artichoke</name>
    <name type="synonym">Cynara scolymus</name>
    <dbReference type="NCBI Taxonomy" id="59895"/>
    <lineage>
        <taxon>Eukaryota</taxon>
        <taxon>Viridiplantae</taxon>
        <taxon>Streptophyta</taxon>
        <taxon>Embryophyta</taxon>
        <taxon>Tracheophyta</taxon>
        <taxon>Spermatophyta</taxon>
        <taxon>Magnoliopsida</taxon>
        <taxon>eudicotyledons</taxon>
        <taxon>Gunneridae</taxon>
        <taxon>Pentapetalae</taxon>
        <taxon>asterids</taxon>
        <taxon>campanulids</taxon>
        <taxon>Asterales</taxon>
        <taxon>Asteraceae</taxon>
        <taxon>Carduoideae</taxon>
        <taxon>Cardueae</taxon>
        <taxon>Carduinae</taxon>
        <taxon>Cynara</taxon>
    </lineage>
</organism>
<reference evidence="9 10" key="1">
    <citation type="journal article" date="2016" name="Sci. Rep.">
        <title>The genome sequence of the outbreeding globe artichoke constructed de novo incorporating a phase-aware low-pass sequencing strategy of F1 progeny.</title>
        <authorList>
            <person name="Scaglione D."/>
            <person name="Reyes-Chin-Wo S."/>
            <person name="Acquadro A."/>
            <person name="Froenicke L."/>
            <person name="Portis E."/>
            <person name="Beitel C."/>
            <person name="Tirone M."/>
            <person name="Mauro R."/>
            <person name="Lo Monaco A."/>
            <person name="Mauromicale G."/>
            <person name="Faccioli P."/>
            <person name="Cattivelli L."/>
            <person name="Rieseberg L."/>
            <person name="Michelmore R."/>
            <person name="Lanteri S."/>
        </authorList>
    </citation>
    <scope>NUCLEOTIDE SEQUENCE [LARGE SCALE GENOMIC DNA]</scope>
    <source>
        <strain evidence="9">2C</strain>
    </source>
</reference>
<sequence>MEKGFNGHFDDDGRIRRTGTLMSASAHIITTVVGSGVLSLSWCFAQLGWITGIVLLVAFAIITWFTCLLLADCYRSPDPVTGTRNYNYMQAVKANLGGVSYRFCGLSQYGTQVGGTIGYTITSAISMA</sequence>
<keyword evidence="6 7" id="KW-0472">Membrane</keyword>
<evidence type="ECO:0000256" key="4">
    <source>
        <dbReference type="ARBA" id="ARBA00022970"/>
    </source>
</evidence>
<evidence type="ECO:0000256" key="1">
    <source>
        <dbReference type="ARBA" id="ARBA00004370"/>
    </source>
</evidence>
<name>A0A103XM82_CYNCS</name>
<feature type="transmembrane region" description="Helical" evidence="7">
    <location>
        <begin position="21"/>
        <end position="42"/>
    </location>
</feature>
<dbReference type="Gramene" id="KVH93348">
    <property type="protein sequence ID" value="KVH93348"/>
    <property type="gene ID" value="Ccrd_004594"/>
</dbReference>
<dbReference type="OMA" id="WMTASAD"/>
<evidence type="ECO:0000256" key="5">
    <source>
        <dbReference type="ARBA" id="ARBA00022989"/>
    </source>
</evidence>
<evidence type="ECO:0000259" key="8">
    <source>
        <dbReference type="Pfam" id="PF01490"/>
    </source>
</evidence>
<feature type="transmembrane region" description="Helical" evidence="7">
    <location>
        <begin position="48"/>
        <end position="71"/>
    </location>
</feature>
<evidence type="ECO:0000256" key="7">
    <source>
        <dbReference type="SAM" id="Phobius"/>
    </source>
</evidence>
<dbReference type="InterPro" id="IPR013057">
    <property type="entry name" value="AA_transpt_TM"/>
</dbReference>
<dbReference type="AlphaFoldDB" id="A0A103XM82"/>
<keyword evidence="2" id="KW-0813">Transport</keyword>
<evidence type="ECO:0000256" key="3">
    <source>
        <dbReference type="ARBA" id="ARBA00022692"/>
    </source>
</evidence>
<comment type="subcellular location">
    <subcellularLocation>
        <location evidence="1">Membrane</location>
    </subcellularLocation>
</comment>
<dbReference type="Pfam" id="PF01490">
    <property type="entry name" value="Aa_trans"/>
    <property type="match status" value="1"/>
</dbReference>
<dbReference type="PANTHER" id="PTHR48017">
    <property type="entry name" value="OS05G0424000 PROTEIN-RELATED"/>
    <property type="match status" value="1"/>
</dbReference>
<feature type="domain" description="Amino acid transporter transmembrane" evidence="8">
    <location>
        <begin position="18"/>
        <end position="127"/>
    </location>
</feature>
<protein>
    <submittedName>
        <fullName evidence="9">Amino acid transporter, transmembrane</fullName>
    </submittedName>
</protein>
<dbReference type="STRING" id="59895.A0A103XM82"/>
<keyword evidence="3 7" id="KW-0812">Transmembrane</keyword>
<evidence type="ECO:0000256" key="2">
    <source>
        <dbReference type="ARBA" id="ARBA00022448"/>
    </source>
</evidence>